<proteinExistence type="predicted"/>
<reference evidence="3" key="1">
    <citation type="journal article" date="2019" name="Int. J. Syst. Evol. Microbiol.">
        <title>The Global Catalogue of Microorganisms (GCM) 10K type strain sequencing project: providing services to taxonomists for standard genome sequencing and annotation.</title>
        <authorList>
            <consortium name="The Broad Institute Genomics Platform"/>
            <consortium name="The Broad Institute Genome Sequencing Center for Infectious Disease"/>
            <person name="Wu L."/>
            <person name="Ma J."/>
        </authorList>
    </citation>
    <scope>NUCLEOTIDE SEQUENCE [LARGE SCALE GENOMIC DNA]</scope>
    <source>
        <strain evidence="3">JCM 16902</strain>
    </source>
</reference>
<comment type="caution">
    <text evidence="2">The sequence shown here is derived from an EMBL/GenBank/DDBJ whole genome shotgun (WGS) entry which is preliminary data.</text>
</comment>
<protein>
    <recommendedName>
        <fullName evidence="1">Polymerase nucleotidyl transferase domain-containing protein</fullName>
    </recommendedName>
</protein>
<evidence type="ECO:0000259" key="1">
    <source>
        <dbReference type="Pfam" id="PF01909"/>
    </source>
</evidence>
<feature type="domain" description="Polymerase nucleotidyl transferase" evidence="1">
    <location>
        <begin position="38"/>
        <end position="72"/>
    </location>
</feature>
<dbReference type="EMBL" id="BAAAZO010000012">
    <property type="protein sequence ID" value="GAA3633758.1"/>
    <property type="molecule type" value="Genomic_DNA"/>
</dbReference>
<dbReference type="Gene3D" id="3.30.460.10">
    <property type="entry name" value="Beta Polymerase, domain 2"/>
    <property type="match status" value="1"/>
</dbReference>
<evidence type="ECO:0000313" key="3">
    <source>
        <dbReference type="Proteomes" id="UP001501074"/>
    </source>
</evidence>
<evidence type="ECO:0000313" key="2">
    <source>
        <dbReference type="EMBL" id="GAA3633758.1"/>
    </source>
</evidence>
<dbReference type="SUPFAM" id="SSF81301">
    <property type="entry name" value="Nucleotidyltransferase"/>
    <property type="match status" value="1"/>
</dbReference>
<organism evidence="2 3">
    <name type="scientific">Kineosporia mesophila</name>
    <dbReference type="NCBI Taxonomy" id="566012"/>
    <lineage>
        <taxon>Bacteria</taxon>
        <taxon>Bacillati</taxon>
        <taxon>Actinomycetota</taxon>
        <taxon>Actinomycetes</taxon>
        <taxon>Kineosporiales</taxon>
        <taxon>Kineosporiaceae</taxon>
        <taxon>Kineosporia</taxon>
    </lineage>
</organism>
<dbReference type="Pfam" id="PF01909">
    <property type="entry name" value="NTP_transf_2"/>
    <property type="match status" value="1"/>
</dbReference>
<dbReference type="InterPro" id="IPR043519">
    <property type="entry name" value="NT_sf"/>
</dbReference>
<accession>A0ABP7AIZ3</accession>
<sequence>MLRGQMAAPGAAAMETLASVHRPAQFGLLARAADVLTESRQVSALLVRGSLARGTSDRLSDIDLVVGVEDEHFGNFVDVVDLLMTTALGAIMPGWRDSIVADMGGLGFVYLVAHEERLYQFDLYAAPASVISGIVQTTGAREIFTRSSGEPSLPNPAVFVAPNDVISATWARPASCSELLVEVLVLGLMIKKRLVRGQTFMAFGEWQLLLAAFRDLIKTALVPTSQSRGWYKLLDEVGVTPIGRECLDELSVLMRQPTVPDPVALAETVHQIVAVVERAAPQSVEQLRSAIDAYRYYLDLP</sequence>
<gene>
    <name evidence="2" type="ORF">GCM10022223_60110</name>
</gene>
<name>A0ABP7AIZ3_9ACTN</name>
<keyword evidence="3" id="KW-1185">Reference proteome</keyword>
<dbReference type="Proteomes" id="UP001501074">
    <property type="component" value="Unassembled WGS sequence"/>
</dbReference>
<dbReference type="InterPro" id="IPR002934">
    <property type="entry name" value="Polymerase_NTP_transf_dom"/>
</dbReference>